<dbReference type="AlphaFoldDB" id="A0A8K0D4Z9"/>
<keyword evidence="2" id="KW-1185">Reference proteome</keyword>
<protein>
    <submittedName>
        <fullName evidence="1">Uncharacterized protein</fullName>
    </submittedName>
</protein>
<reference evidence="1" key="1">
    <citation type="submission" date="2019-08" db="EMBL/GenBank/DDBJ databases">
        <title>The genome of the North American firefly Photinus pyralis.</title>
        <authorList>
            <consortium name="Photinus pyralis genome working group"/>
            <person name="Fallon T.R."/>
            <person name="Sander Lower S.E."/>
            <person name="Weng J.-K."/>
        </authorList>
    </citation>
    <scope>NUCLEOTIDE SEQUENCE</scope>
    <source>
        <strain evidence="1">TRF0915ILg1</strain>
        <tissue evidence="1">Whole body</tissue>
    </source>
</reference>
<name>A0A8K0D4Z9_IGNLU</name>
<comment type="caution">
    <text evidence="1">The sequence shown here is derived from an EMBL/GenBank/DDBJ whole genome shotgun (WGS) entry which is preliminary data.</text>
</comment>
<accession>A0A8K0D4Z9</accession>
<organism evidence="1 2">
    <name type="scientific">Ignelater luminosus</name>
    <name type="common">Cucubano</name>
    <name type="synonym">Pyrophorus luminosus</name>
    <dbReference type="NCBI Taxonomy" id="2038154"/>
    <lineage>
        <taxon>Eukaryota</taxon>
        <taxon>Metazoa</taxon>
        <taxon>Ecdysozoa</taxon>
        <taxon>Arthropoda</taxon>
        <taxon>Hexapoda</taxon>
        <taxon>Insecta</taxon>
        <taxon>Pterygota</taxon>
        <taxon>Neoptera</taxon>
        <taxon>Endopterygota</taxon>
        <taxon>Coleoptera</taxon>
        <taxon>Polyphaga</taxon>
        <taxon>Elateriformia</taxon>
        <taxon>Elateroidea</taxon>
        <taxon>Elateridae</taxon>
        <taxon>Agrypninae</taxon>
        <taxon>Pyrophorini</taxon>
        <taxon>Ignelater</taxon>
    </lineage>
</organism>
<dbReference type="EMBL" id="VTPC01006719">
    <property type="protein sequence ID" value="KAF2894730.1"/>
    <property type="molecule type" value="Genomic_DNA"/>
</dbReference>
<dbReference type="Proteomes" id="UP000801492">
    <property type="component" value="Unassembled WGS sequence"/>
</dbReference>
<sequence>MKNAMNIVKESRADTVVEAAKIAVAVAKKAVKVTGGGNRVRQAHPDIKNVPICLTVPTSNAITDDLLILREMVKKVCRPAPAADKMETLHFPAFTRHFGVDQR</sequence>
<evidence type="ECO:0000313" key="2">
    <source>
        <dbReference type="Proteomes" id="UP000801492"/>
    </source>
</evidence>
<proteinExistence type="predicted"/>
<evidence type="ECO:0000313" key="1">
    <source>
        <dbReference type="EMBL" id="KAF2894730.1"/>
    </source>
</evidence>
<gene>
    <name evidence="1" type="ORF">ILUMI_11443</name>
</gene>